<protein>
    <recommendedName>
        <fullName evidence="6">Zn(2)-C6 fungal-type domain-containing protein</fullName>
    </recommendedName>
</protein>
<dbReference type="Pfam" id="PF00172">
    <property type="entry name" value="Zn_clus"/>
    <property type="match status" value="1"/>
</dbReference>
<dbReference type="GO" id="GO:0000981">
    <property type="term" value="F:DNA-binding transcription factor activity, RNA polymerase II-specific"/>
    <property type="evidence" value="ECO:0007669"/>
    <property type="project" value="InterPro"/>
</dbReference>
<evidence type="ECO:0000313" key="7">
    <source>
        <dbReference type="EMBL" id="KMM72614.1"/>
    </source>
</evidence>
<dbReference type="Gene3D" id="4.10.240.10">
    <property type="entry name" value="Zn(2)-C6 fungal-type DNA-binding domain"/>
    <property type="match status" value="1"/>
</dbReference>
<dbReference type="InterPro" id="IPR036864">
    <property type="entry name" value="Zn2-C6_fun-type_DNA-bd_sf"/>
</dbReference>
<evidence type="ECO:0000256" key="4">
    <source>
        <dbReference type="ARBA" id="ARBA00023242"/>
    </source>
</evidence>
<reference evidence="8" key="2">
    <citation type="journal article" date="2009" name="Genome Res.">
        <title>Comparative genomic analyses of the human fungal pathogens Coccidioides and their relatives.</title>
        <authorList>
            <person name="Sharpton T.J."/>
            <person name="Stajich J.E."/>
            <person name="Rounsley S.D."/>
            <person name="Gardner M.J."/>
            <person name="Wortman J.R."/>
            <person name="Jordar V.S."/>
            <person name="Maiti R."/>
            <person name="Kodira C.D."/>
            <person name="Neafsey D.E."/>
            <person name="Zeng Q."/>
            <person name="Hung C.-Y."/>
            <person name="McMahan C."/>
            <person name="Muszewska A."/>
            <person name="Grynberg M."/>
            <person name="Mandel M.A."/>
            <person name="Kellner E.M."/>
            <person name="Barker B.M."/>
            <person name="Galgiani J.N."/>
            <person name="Orbach M.J."/>
            <person name="Kirkland T.N."/>
            <person name="Cole G.T."/>
            <person name="Henn M.R."/>
            <person name="Birren B.W."/>
            <person name="Taylor J.W."/>
        </authorList>
    </citation>
    <scope>NUCLEOTIDE SEQUENCE [LARGE SCALE GENOMIC DNA]</scope>
    <source>
        <strain evidence="8">RMSCC 3488</strain>
    </source>
</reference>
<evidence type="ECO:0000313" key="8">
    <source>
        <dbReference type="Proteomes" id="UP000054567"/>
    </source>
</evidence>
<evidence type="ECO:0000256" key="2">
    <source>
        <dbReference type="ARBA" id="ARBA00023125"/>
    </source>
</evidence>
<feature type="region of interest" description="Disordered" evidence="5">
    <location>
        <begin position="274"/>
        <end position="318"/>
    </location>
</feature>
<feature type="compositionally biased region" description="Polar residues" evidence="5">
    <location>
        <begin position="296"/>
        <end position="310"/>
    </location>
</feature>
<dbReference type="GO" id="GO:0008270">
    <property type="term" value="F:zinc ion binding"/>
    <property type="evidence" value="ECO:0007669"/>
    <property type="project" value="InterPro"/>
</dbReference>
<name>A0A0J6FU47_COCPO</name>
<dbReference type="VEuPathDB" id="FungiDB:CPAG_08908"/>
<evidence type="ECO:0000256" key="5">
    <source>
        <dbReference type="SAM" id="MobiDB-lite"/>
    </source>
</evidence>
<dbReference type="PANTHER" id="PTHR47655:SF4">
    <property type="entry name" value="ZN(II)2CYS6 TRANSCRIPTION FACTOR (EUROFUNG)"/>
    <property type="match status" value="1"/>
</dbReference>
<keyword evidence="2" id="KW-0238">DNA-binding</keyword>
<accession>A0A0J6FU47</accession>
<dbReference type="SMART" id="SM00066">
    <property type="entry name" value="GAL4"/>
    <property type="match status" value="1"/>
</dbReference>
<dbReference type="OrthoDB" id="4151048at2759"/>
<reference evidence="7 8" key="1">
    <citation type="submission" date="2007-06" db="EMBL/GenBank/DDBJ databases">
        <title>The Genome Sequence of Coccidioides posadasii RMSCC_3488.</title>
        <authorList>
            <consortium name="Coccidioides Genome Resources Consortium"/>
            <consortium name="The Broad Institute Genome Sequencing Platform"/>
            <person name="Henn M.R."/>
            <person name="Sykes S."/>
            <person name="Young S."/>
            <person name="Jaffe D."/>
            <person name="Berlin A."/>
            <person name="Alvarez P."/>
            <person name="Butler J."/>
            <person name="Gnerre S."/>
            <person name="Grabherr M."/>
            <person name="Mauceli E."/>
            <person name="Brockman W."/>
            <person name="Kodira C."/>
            <person name="Alvarado L."/>
            <person name="Zeng Q."/>
            <person name="Crawford M."/>
            <person name="Antoine C."/>
            <person name="Devon K."/>
            <person name="Galgiani J."/>
            <person name="Orsborn K."/>
            <person name="Lewis M.L."/>
            <person name="Nusbaum C."/>
            <person name="Galagan J."/>
            <person name="Birren B."/>
        </authorList>
    </citation>
    <scope>NUCLEOTIDE SEQUENCE [LARGE SCALE GENOMIC DNA]</scope>
    <source>
        <strain evidence="7 8">RMSCC 3488</strain>
    </source>
</reference>
<gene>
    <name evidence="7" type="ORF">CPAG_08908</name>
</gene>
<dbReference type="InterPro" id="IPR001138">
    <property type="entry name" value="Zn2Cys6_DnaBD"/>
</dbReference>
<keyword evidence="1" id="KW-0805">Transcription regulation</keyword>
<keyword evidence="4" id="KW-0539">Nucleus</keyword>
<keyword evidence="3" id="KW-0804">Transcription</keyword>
<feature type="compositionally biased region" description="Low complexity" evidence="5">
    <location>
        <begin position="203"/>
        <end position="213"/>
    </location>
</feature>
<dbReference type="GO" id="GO:0003677">
    <property type="term" value="F:DNA binding"/>
    <property type="evidence" value="ECO:0007669"/>
    <property type="project" value="UniProtKB-KW"/>
</dbReference>
<evidence type="ECO:0000259" key="6">
    <source>
        <dbReference type="PROSITE" id="PS50048"/>
    </source>
</evidence>
<dbReference type="AlphaFoldDB" id="A0A0J6FU47"/>
<feature type="region of interest" description="Disordered" evidence="5">
    <location>
        <begin position="186"/>
        <end position="222"/>
    </location>
</feature>
<dbReference type="SUPFAM" id="SSF57701">
    <property type="entry name" value="Zn2/Cys6 DNA-binding domain"/>
    <property type="match status" value="1"/>
</dbReference>
<sequence>MPQPPTIFPKLHVSARPPEYMSASSTPVAFPKFGPSQHAADTHLHQQIFRTRRKHVLKACDRCRVKKTKCDGNQPCYRCASYNHPCLFRERKVTQTKTYSRGFVEMLESHHALVVKALQKLYTHCINNKCFPGEPIDVVDGYPLTHAILDRLGLIKEAEESTSHILDEDAIEASQYWRFDRRCAGSVDSEDTSSTQASPIERSPASESTSGSPSPKPNGINREQSFAGLQDVYTPYGPFPCTNDQVWPVATTSTPAQVVDFTITTTTSEFQAGTRYLTTTPTNGVRQDTSPHDSTAKSPSTVPSGHSPQSMYHGPYTGLSNLSYQHSGDNLSSAEQYTWAPNPWNRIKDSQHLDLHCP</sequence>
<reference evidence="8" key="3">
    <citation type="journal article" date="2010" name="Genome Res.">
        <title>Population genomic sequencing of Coccidioides fungi reveals recent hybridization and transposon control.</title>
        <authorList>
            <person name="Neafsey D.E."/>
            <person name="Barker B.M."/>
            <person name="Sharpton T.J."/>
            <person name="Stajich J.E."/>
            <person name="Park D.J."/>
            <person name="Whiston E."/>
            <person name="Hung C.-Y."/>
            <person name="McMahan C."/>
            <person name="White J."/>
            <person name="Sykes S."/>
            <person name="Heiman D."/>
            <person name="Young S."/>
            <person name="Zeng Q."/>
            <person name="Abouelleil A."/>
            <person name="Aftuck L."/>
            <person name="Bessette D."/>
            <person name="Brown A."/>
            <person name="FitzGerald M."/>
            <person name="Lui A."/>
            <person name="Macdonald J.P."/>
            <person name="Priest M."/>
            <person name="Orbach M.J."/>
            <person name="Galgiani J.N."/>
            <person name="Kirkland T.N."/>
            <person name="Cole G.T."/>
            <person name="Birren B.W."/>
            <person name="Henn M.R."/>
            <person name="Taylor J.W."/>
            <person name="Rounsley S.D."/>
        </authorList>
    </citation>
    <scope>NUCLEOTIDE SEQUENCE [LARGE SCALE GENOMIC DNA]</scope>
    <source>
        <strain evidence="8">RMSCC 3488</strain>
    </source>
</reference>
<proteinExistence type="predicted"/>
<dbReference type="PROSITE" id="PS00463">
    <property type="entry name" value="ZN2_CY6_FUNGAL_1"/>
    <property type="match status" value="1"/>
</dbReference>
<dbReference type="InterPro" id="IPR052783">
    <property type="entry name" value="Metabolic/Drug-Res_Regulator"/>
</dbReference>
<dbReference type="EMBL" id="DS268114">
    <property type="protein sequence ID" value="KMM72614.1"/>
    <property type="molecule type" value="Genomic_DNA"/>
</dbReference>
<organism evidence="7 8">
    <name type="scientific">Coccidioides posadasii RMSCC 3488</name>
    <dbReference type="NCBI Taxonomy" id="454284"/>
    <lineage>
        <taxon>Eukaryota</taxon>
        <taxon>Fungi</taxon>
        <taxon>Dikarya</taxon>
        <taxon>Ascomycota</taxon>
        <taxon>Pezizomycotina</taxon>
        <taxon>Eurotiomycetes</taxon>
        <taxon>Eurotiomycetidae</taxon>
        <taxon>Onygenales</taxon>
        <taxon>Onygenaceae</taxon>
        <taxon>Coccidioides</taxon>
    </lineage>
</organism>
<dbReference type="Proteomes" id="UP000054567">
    <property type="component" value="Unassembled WGS sequence"/>
</dbReference>
<feature type="domain" description="Zn(2)-C6 fungal-type" evidence="6">
    <location>
        <begin position="59"/>
        <end position="88"/>
    </location>
</feature>
<feature type="compositionally biased region" description="Polar residues" evidence="5">
    <location>
        <begin position="274"/>
        <end position="288"/>
    </location>
</feature>
<dbReference type="CDD" id="cd00067">
    <property type="entry name" value="GAL4"/>
    <property type="match status" value="1"/>
</dbReference>
<evidence type="ECO:0000256" key="3">
    <source>
        <dbReference type="ARBA" id="ARBA00023163"/>
    </source>
</evidence>
<evidence type="ECO:0000256" key="1">
    <source>
        <dbReference type="ARBA" id="ARBA00023015"/>
    </source>
</evidence>
<dbReference type="PANTHER" id="PTHR47655">
    <property type="entry name" value="QUINIC ACID UTILIZATION ACTIVATOR"/>
    <property type="match status" value="1"/>
</dbReference>
<dbReference type="PROSITE" id="PS50048">
    <property type="entry name" value="ZN2_CY6_FUNGAL_2"/>
    <property type="match status" value="1"/>
</dbReference>